<dbReference type="Gene3D" id="1.10.8.420">
    <property type="entry name" value="RecR Domain 1"/>
    <property type="match status" value="1"/>
</dbReference>
<dbReference type="PROSITE" id="PS01300">
    <property type="entry name" value="RECR"/>
    <property type="match status" value="1"/>
</dbReference>
<dbReference type="AlphaFoldDB" id="A0A261FCW5"/>
<dbReference type="GO" id="GO:0003677">
    <property type="term" value="F:DNA binding"/>
    <property type="evidence" value="ECO:0007669"/>
    <property type="project" value="UniProtKB-UniRule"/>
</dbReference>
<dbReference type="InterPro" id="IPR023627">
    <property type="entry name" value="Rcmb_RecR"/>
</dbReference>
<dbReference type="InterPro" id="IPR006171">
    <property type="entry name" value="TOPRIM_dom"/>
</dbReference>
<evidence type="ECO:0000256" key="6">
    <source>
        <dbReference type="ARBA" id="ARBA00023204"/>
    </source>
</evidence>
<dbReference type="CDD" id="cd01025">
    <property type="entry name" value="TOPRIM_recR"/>
    <property type="match status" value="1"/>
</dbReference>
<protein>
    <recommendedName>
        <fullName evidence="7">Recombination protein RecR</fullName>
    </recommendedName>
</protein>
<dbReference type="InterPro" id="IPR015967">
    <property type="entry name" value="Rcmb_RecR_Znf"/>
</dbReference>
<dbReference type="RefSeq" id="WP_094689247.1">
    <property type="nucleotide sequence ID" value="NZ_JACBYZ010000001.1"/>
</dbReference>
<gene>
    <name evidence="7" type="primary">recR</name>
    <name evidence="9" type="ORF">AEAE_0122</name>
</gene>
<proteinExistence type="inferred from homology"/>
<keyword evidence="4 7" id="KW-0862">Zinc</keyword>
<keyword evidence="10" id="KW-1185">Reference proteome</keyword>
<organism evidence="9 10">
    <name type="scientific">Aeriscardovia aeriphila</name>
    <dbReference type="NCBI Taxonomy" id="218139"/>
    <lineage>
        <taxon>Bacteria</taxon>
        <taxon>Bacillati</taxon>
        <taxon>Actinomycetota</taxon>
        <taxon>Actinomycetes</taxon>
        <taxon>Bifidobacteriales</taxon>
        <taxon>Bifidobacteriaceae</taxon>
        <taxon>Aeriscardovia</taxon>
    </lineage>
</organism>
<dbReference type="HAMAP" id="MF_00017">
    <property type="entry name" value="RecR"/>
    <property type="match status" value="1"/>
</dbReference>
<evidence type="ECO:0000256" key="3">
    <source>
        <dbReference type="ARBA" id="ARBA00022771"/>
    </source>
</evidence>
<dbReference type="Gene3D" id="3.40.1360.10">
    <property type="match status" value="1"/>
</dbReference>
<feature type="domain" description="Toprim" evidence="8">
    <location>
        <begin position="82"/>
        <end position="177"/>
    </location>
</feature>
<reference evidence="9 10" key="1">
    <citation type="journal article" date="2017" name="BMC Genomics">
        <title>Comparative genomic and phylogenomic analyses of the Bifidobacteriaceae family.</title>
        <authorList>
            <person name="Lugli G.A."/>
            <person name="Milani C."/>
            <person name="Turroni F."/>
            <person name="Duranti S."/>
            <person name="Mancabelli L."/>
            <person name="Mangifesta M."/>
            <person name="Ferrario C."/>
            <person name="Modesto M."/>
            <person name="Mattarelli P."/>
            <person name="Jiri K."/>
            <person name="van Sinderen D."/>
            <person name="Ventura M."/>
        </authorList>
    </citation>
    <scope>NUCLEOTIDE SEQUENCE [LARGE SCALE GENOMIC DNA]</scope>
    <source>
        <strain evidence="9 10">LMG 21773</strain>
    </source>
</reference>
<keyword evidence="5 7" id="KW-0233">DNA recombination</keyword>
<dbReference type="InterPro" id="IPR000093">
    <property type="entry name" value="DNA_Rcmb_RecR"/>
</dbReference>
<dbReference type="PROSITE" id="PS50880">
    <property type="entry name" value="TOPRIM"/>
    <property type="match status" value="1"/>
</dbReference>
<dbReference type="NCBIfam" id="TIGR00615">
    <property type="entry name" value="recR"/>
    <property type="match status" value="1"/>
</dbReference>
<dbReference type="Pfam" id="PF21176">
    <property type="entry name" value="RecR_HhH"/>
    <property type="match status" value="1"/>
</dbReference>
<dbReference type="GO" id="GO:0006281">
    <property type="term" value="P:DNA repair"/>
    <property type="evidence" value="ECO:0007669"/>
    <property type="project" value="UniProtKB-UniRule"/>
</dbReference>
<evidence type="ECO:0000313" key="9">
    <source>
        <dbReference type="EMBL" id="OZG56813.1"/>
    </source>
</evidence>
<dbReference type="PANTHER" id="PTHR30446">
    <property type="entry name" value="RECOMBINATION PROTEIN RECR"/>
    <property type="match status" value="1"/>
</dbReference>
<dbReference type="EMBL" id="MWWU01000001">
    <property type="protein sequence ID" value="OZG56813.1"/>
    <property type="molecule type" value="Genomic_DNA"/>
</dbReference>
<accession>A0A261FCW5</accession>
<dbReference type="Proteomes" id="UP000228976">
    <property type="component" value="Unassembled WGS sequence"/>
</dbReference>
<keyword evidence="1 7" id="KW-0479">Metal-binding</keyword>
<keyword evidence="6 7" id="KW-0234">DNA repair</keyword>
<evidence type="ECO:0000259" key="8">
    <source>
        <dbReference type="PROSITE" id="PS50880"/>
    </source>
</evidence>
<dbReference type="Pfam" id="PF02132">
    <property type="entry name" value="RecR_ZnF"/>
    <property type="match status" value="1"/>
</dbReference>
<dbReference type="SUPFAM" id="SSF111304">
    <property type="entry name" value="Recombination protein RecR"/>
    <property type="match status" value="1"/>
</dbReference>
<keyword evidence="3 7" id="KW-0863">Zinc-finger</keyword>
<evidence type="ECO:0000313" key="10">
    <source>
        <dbReference type="Proteomes" id="UP000228976"/>
    </source>
</evidence>
<evidence type="ECO:0000256" key="4">
    <source>
        <dbReference type="ARBA" id="ARBA00022833"/>
    </source>
</evidence>
<dbReference type="OrthoDB" id="9802672at2"/>
<comment type="function">
    <text evidence="7">May play a role in DNA repair. It seems to be involved in an RecBC-independent recombinational process of DNA repair. It may act with RecF and RecO.</text>
</comment>
<comment type="similarity">
    <text evidence="7">Belongs to the RecR family.</text>
</comment>
<dbReference type="InterPro" id="IPR034137">
    <property type="entry name" value="TOPRIM_RecR"/>
</dbReference>
<evidence type="ECO:0000256" key="5">
    <source>
        <dbReference type="ARBA" id="ARBA00023172"/>
    </source>
</evidence>
<evidence type="ECO:0000256" key="2">
    <source>
        <dbReference type="ARBA" id="ARBA00022763"/>
    </source>
</evidence>
<evidence type="ECO:0000256" key="7">
    <source>
        <dbReference type="HAMAP-Rule" id="MF_00017"/>
    </source>
</evidence>
<dbReference type="CDD" id="cd00080">
    <property type="entry name" value="H3TH_StructSpec-5'-nucleases"/>
    <property type="match status" value="1"/>
</dbReference>
<dbReference type="GO" id="GO:0006310">
    <property type="term" value="P:DNA recombination"/>
    <property type="evidence" value="ECO:0007669"/>
    <property type="project" value="UniProtKB-UniRule"/>
</dbReference>
<dbReference type="SMART" id="SM00493">
    <property type="entry name" value="TOPRIM"/>
    <property type="match status" value="1"/>
</dbReference>
<evidence type="ECO:0000256" key="1">
    <source>
        <dbReference type="ARBA" id="ARBA00022723"/>
    </source>
</evidence>
<sequence length="200" mass="21535">MALIYDGAIQDVIDSFAHLPGIGPKGAQRIAFHLLSTSENDVKHLAQAIITLREKVRFCEICGNVTEISPCAICQDPRRDHSVICVVEHASDIMAIENTAEYHGLYHVLGGAINPMGGIGPADLRIQELLTRLKDETVKEIILALNPNVEGEATNTYLSRLISPSGITVTRLASGLPVGADLEYADQVTLGRALAGRRSV</sequence>
<dbReference type="Pfam" id="PF21175">
    <property type="entry name" value="RecR_C"/>
    <property type="match status" value="1"/>
</dbReference>
<feature type="zinc finger region" description="C4-type" evidence="7">
    <location>
        <begin position="59"/>
        <end position="74"/>
    </location>
</feature>
<dbReference type="PANTHER" id="PTHR30446:SF0">
    <property type="entry name" value="RECOMBINATION PROTEIN RECR"/>
    <property type="match status" value="1"/>
</dbReference>
<comment type="caution">
    <text evidence="9">The sequence shown here is derived from an EMBL/GenBank/DDBJ whole genome shotgun (WGS) entry which is preliminary data.</text>
</comment>
<name>A0A261FCW5_9BIFI</name>
<keyword evidence="2 7" id="KW-0227">DNA damage</keyword>
<dbReference type="Gene3D" id="3.30.60.80">
    <property type="match status" value="1"/>
</dbReference>
<dbReference type="GO" id="GO:0008270">
    <property type="term" value="F:zinc ion binding"/>
    <property type="evidence" value="ECO:0007669"/>
    <property type="project" value="UniProtKB-KW"/>
</dbReference>
<dbReference type="Pfam" id="PF13662">
    <property type="entry name" value="Toprim_4"/>
    <property type="match status" value="1"/>
</dbReference>
<dbReference type="Gene3D" id="6.10.250.240">
    <property type="match status" value="1"/>
</dbReference>